<dbReference type="AlphaFoldDB" id="A0A2Z7CPS5"/>
<proteinExistence type="predicted"/>
<dbReference type="EMBL" id="KQ995456">
    <property type="protein sequence ID" value="KZV46624.1"/>
    <property type="molecule type" value="Genomic_DNA"/>
</dbReference>
<organism evidence="2 3">
    <name type="scientific">Dorcoceras hygrometricum</name>
    <dbReference type="NCBI Taxonomy" id="472368"/>
    <lineage>
        <taxon>Eukaryota</taxon>
        <taxon>Viridiplantae</taxon>
        <taxon>Streptophyta</taxon>
        <taxon>Embryophyta</taxon>
        <taxon>Tracheophyta</taxon>
        <taxon>Spermatophyta</taxon>
        <taxon>Magnoliopsida</taxon>
        <taxon>eudicotyledons</taxon>
        <taxon>Gunneridae</taxon>
        <taxon>Pentapetalae</taxon>
        <taxon>asterids</taxon>
        <taxon>lamiids</taxon>
        <taxon>Lamiales</taxon>
        <taxon>Gesneriaceae</taxon>
        <taxon>Didymocarpoideae</taxon>
        <taxon>Trichosporeae</taxon>
        <taxon>Loxocarpinae</taxon>
        <taxon>Dorcoceras</taxon>
    </lineage>
</organism>
<reference evidence="2 3" key="1">
    <citation type="journal article" date="2015" name="Proc. Natl. Acad. Sci. U.S.A.">
        <title>The resurrection genome of Boea hygrometrica: A blueprint for survival of dehydration.</title>
        <authorList>
            <person name="Xiao L."/>
            <person name="Yang G."/>
            <person name="Zhang L."/>
            <person name="Yang X."/>
            <person name="Zhao S."/>
            <person name="Ji Z."/>
            <person name="Zhou Q."/>
            <person name="Hu M."/>
            <person name="Wang Y."/>
            <person name="Chen M."/>
            <person name="Xu Y."/>
            <person name="Jin H."/>
            <person name="Xiao X."/>
            <person name="Hu G."/>
            <person name="Bao F."/>
            <person name="Hu Y."/>
            <person name="Wan P."/>
            <person name="Li L."/>
            <person name="Deng X."/>
            <person name="Kuang T."/>
            <person name="Xiang C."/>
            <person name="Zhu J.K."/>
            <person name="Oliver M.J."/>
            <person name="He Y."/>
        </authorList>
    </citation>
    <scope>NUCLEOTIDE SEQUENCE [LARGE SCALE GENOMIC DNA]</scope>
    <source>
        <strain evidence="3">cv. XS01</strain>
    </source>
</reference>
<name>A0A2Z7CPS5_9LAMI</name>
<keyword evidence="1" id="KW-1133">Transmembrane helix</keyword>
<sequence>MQHTILQVMKCMMAIKGIGPSAITVQWPSGATTQSATTPMIAFDPSGGTTQPADQNASSTQLATGYVFLYYIALSLASGSSIDWFYCSFLLIVMSLLISSLLSSPAGLLAPADLYSSADHDASPMTSSSMVHLDVPAGSLLMFQLVHLPLLALAAGSYRSNWFTMLQLVQLGLRLITNN</sequence>
<evidence type="ECO:0000313" key="2">
    <source>
        <dbReference type="EMBL" id="KZV46624.1"/>
    </source>
</evidence>
<protein>
    <submittedName>
        <fullName evidence="2">Uncharacterized protein</fullName>
    </submittedName>
</protein>
<keyword evidence="3" id="KW-1185">Reference proteome</keyword>
<feature type="transmembrane region" description="Helical" evidence="1">
    <location>
        <begin position="84"/>
        <end position="102"/>
    </location>
</feature>
<evidence type="ECO:0000256" key="1">
    <source>
        <dbReference type="SAM" id="Phobius"/>
    </source>
</evidence>
<dbReference type="Proteomes" id="UP000250235">
    <property type="component" value="Unassembled WGS sequence"/>
</dbReference>
<keyword evidence="1" id="KW-0812">Transmembrane</keyword>
<accession>A0A2Z7CPS5</accession>
<feature type="transmembrane region" description="Helical" evidence="1">
    <location>
        <begin position="137"/>
        <end position="158"/>
    </location>
</feature>
<gene>
    <name evidence="2" type="ORF">F511_37856</name>
</gene>
<evidence type="ECO:0000313" key="3">
    <source>
        <dbReference type="Proteomes" id="UP000250235"/>
    </source>
</evidence>
<keyword evidence="1" id="KW-0472">Membrane</keyword>